<dbReference type="EMBL" id="WJQU01000001">
    <property type="protein sequence ID" value="KAJ6648145.1"/>
    <property type="molecule type" value="Genomic_DNA"/>
</dbReference>
<gene>
    <name evidence="1" type="ORF">Bhyg_03371</name>
</gene>
<evidence type="ECO:0000313" key="1">
    <source>
        <dbReference type="EMBL" id="KAJ6648145.1"/>
    </source>
</evidence>
<keyword evidence="2" id="KW-1185">Reference proteome</keyword>
<protein>
    <submittedName>
        <fullName evidence="1">Uncharacterized protein</fullName>
    </submittedName>
</protein>
<dbReference type="AlphaFoldDB" id="A0A9Q0S9F9"/>
<sequence>MLIEKGISKLRERFDLDLSADLKQLAKDYLLCYPGRTWSKESKVVSNYLSEIFQMELNV</sequence>
<reference evidence="1" key="1">
    <citation type="submission" date="2022-07" db="EMBL/GenBank/DDBJ databases">
        <authorList>
            <person name="Trinca V."/>
            <person name="Uliana J.V.C."/>
            <person name="Torres T.T."/>
            <person name="Ward R.J."/>
            <person name="Monesi N."/>
        </authorList>
    </citation>
    <scope>NUCLEOTIDE SEQUENCE</scope>
    <source>
        <strain evidence="1">HSMRA1968</strain>
        <tissue evidence="1">Whole embryos</tissue>
    </source>
</reference>
<name>A0A9Q0S9F9_9DIPT</name>
<accession>A0A9Q0S9F9</accession>
<evidence type="ECO:0000313" key="2">
    <source>
        <dbReference type="Proteomes" id="UP001151699"/>
    </source>
</evidence>
<proteinExistence type="predicted"/>
<dbReference type="Proteomes" id="UP001151699">
    <property type="component" value="Chromosome A"/>
</dbReference>
<organism evidence="1 2">
    <name type="scientific">Pseudolycoriella hygida</name>
    <dbReference type="NCBI Taxonomy" id="35572"/>
    <lineage>
        <taxon>Eukaryota</taxon>
        <taxon>Metazoa</taxon>
        <taxon>Ecdysozoa</taxon>
        <taxon>Arthropoda</taxon>
        <taxon>Hexapoda</taxon>
        <taxon>Insecta</taxon>
        <taxon>Pterygota</taxon>
        <taxon>Neoptera</taxon>
        <taxon>Endopterygota</taxon>
        <taxon>Diptera</taxon>
        <taxon>Nematocera</taxon>
        <taxon>Sciaroidea</taxon>
        <taxon>Sciaridae</taxon>
        <taxon>Pseudolycoriella</taxon>
    </lineage>
</organism>
<comment type="caution">
    <text evidence="1">The sequence shown here is derived from an EMBL/GenBank/DDBJ whole genome shotgun (WGS) entry which is preliminary data.</text>
</comment>